<dbReference type="CDD" id="cd14498">
    <property type="entry name" value="DSP"/>
    <property type="match status" value="1"/>
</dbReference>
<name>A0AAV6WT56_9LAMI</name>
<dbReference type="SUPFAM" id="SSF52799">
    <property type="entry name" value="(Phosphotyrosine protein) phosphatases II"/>
    <property type="match status" value="1"/>
</dbReference>
<dbReference type="InterPro" id="IPR029021">
    <property type="entry name" value="Prot-tyrosine_phosphatase-like"/>
</dbReference>
<organism evidence="13 14">
    <name type="scientific">Buddleja alternifolia</name>
    <dbReference type="NCBI Taxonomy" id="168488"/>
    <lineage>
        <taxon>Eukaryota</taxon>
        <taxon>Viridiplantae</taxon>
        <taxon>Streptophyta</taxon>
        <taxon>Embryophyta</taxon>
        <taxon>Tracheophyta</taxon>
        <taxon>Spermatophyta</taxon>
        <taxon>Magnoliopsida</taxon>
        <taxon>eudicotyledons</taxon>
        <taxon>Gunneridae</taxon>
        <taxon>Pentapetalae</taxon>
        <taxon>asterids</taxon>
        <taxon>lamiids</taxon>
        <taxon>Lamiales</taxon>
        <taxon>Scrophulariaceae</taxon>
        <taxon>Buddlejeae</taxon>
        <taxon>Buddleja</taxon>
    </lineage>
</organism>
<keyword evidence="7" id="KW-0539">Nucleus</keyword>
<evidence type="ECO:0000256" key="9">
    <source>
        <dbReference type="ARBA" id="ARBA00048336"/>
    </source>
</evidence>
<comment type="catalytic activity">
    <reaction evidence="10">
        <text>O-phospho-L-tyrosyl-[protein] + H2O = L-tyrosyl-[protein] + phosphate</text>
        <dbReference type="Rhea" id="RHEA:10684"/>
        <dbReference type="Rhea" id="RHEA-COMP:10136"/>
        <dbReference type="Rhea" id="RHEA-COMP:20101"/>
        <dbReference type="ChEBI" id="CHEBI:15377"/>
        <dbReference type="ChEBI" id="CHEBI:43474"/>
        <dbReference type="ChEBI" id="CHEBI:46858"/>
        <dbReference type="ChEBI" id="CHEBI:61978"/>
        <dbReference type="EC" id="3.1.3.48"/>
    </reaction>
</comment>
<evidence type="ECO:0000259" key="12">
    <source>
        <dbReference type="PROSITE" id="PS50056"/>
    </source>
</evidence>
<dbReference type="SMART" id="SM00195">
    <property type="entry name" value="DSPc"/>
    <property type="match status" value="1"/>
</dbReference>
<dbReference type="Proteomes" id="UP000826271">
    <property type="component" value="Unassembled WGS sequence"/>
</dbReference>
<evidence type="ECO:0000256" key="7">
    <source>
        <dbReference type="ARBA" id="ARBA00023242"/>
    </source>
</evidence>
<evidence type="ECO:0000256" key="10">
    <source>
        <dbReference type="ARBA" id="ARBA00051722"/>
    </source>
</evidence>
<evidence type="ECO:0000256" key="8">
    <source>
        <dbReference type="ARBA" id="ARBA00047761"/>
    </source>
</evidence>
<dbReference type="FunFam" id="3.90.190.10:FF:000056">
    <property type="entry name" value="Dual specificity phosphatase 12"/>
    <property type="match status" value="1"/>
</dbReference>
<evidence type="ECO:0000256" key="2">
    <source>
        <dbReference type="ARBA" id="ARBA00004496"/>
    </source>
</evidence>
<evidence type="ECO:0000256" key="4">
    <source>
        <dbReference type="ARBA" id="ARBA00022490"/>
    </source>
</evidence>
<dbReference type="PANTHER" id="PTHR10159">
    <property type="entry name" value="DUAL SPECIFICITY PROTEIN PHOSPHATASE"/>
    <property type="match status" value="1"/>
</dbReference>
<gene>
    <name evidence="13" type="ORF">BUALT_Bualt14G0087900</name>
</gene>
<evidence type="ECO:0000256" key="5">
    <source>
        <dbReference type="ARBA" id="ARBA00022801"/>
    </source>
</evidence>
<comment type="catalytic activity">
    <reaction evidence="9">
        <text>O-phospho-L-threonyl-[protein] + H2O = L-threonyl-[protein] + phosphate</text>
        <dbReference type="Rhea" id="RHEA:47004"/>
        <dbReference type="Rhea" id="RHEA-COMP:11060"/>
        <dbReference type="Rhea" id="RHEA-COMP:11605"/>
        <dbReference type="ChEBI" id="CHEBI:15377"/>
        <dbReference type="ChEBI" id="CHEBI:30013"/>
        <dbReference type="ChEBI" id="CHEBI:43474"/>
        <dbReference type="ChEBI" id="CHEBI:61977"/>
        <dbReference type="EC" id="3.1.3.16"/>
    </reaction>
</comment>
<comment type="caution">
    <text evidence="13">The sequence shown here is derived from an EMBL/GenBank/DDBJ whole genome shotgun (WGS) entry which is preliminary data.</text>
</comment>
<dbReference type="EMBL" id="WHWC01000014">
    <property type="protein sequence ID" value="KAG8370155.1"/>
    <property type="molecule type" value="Genomic_DNA"/>
</dbReference>
<dbReference type="GO" id="GO:0005634">
    <property type="term" value="C:nucleus"/>
    <property type="evidence" value="ECO:0007669"/>
    <property type="project" value="UniProtKB-SubCell"/>
</dbReference>
<keyword evidence="5" id="KW-0378">Hydrolase</keyword>
<evidence type="ECO:0000256" key="6">
    <source>
        <dbReference type="ARBA" id="ARBA00022912"/>
    </source>
</evidence>
<dbReference type="PROSITE" id="PS50054">
    <property type="entry name" value="TYR_PHOSPHATASE_DUAL"/>
    <property type="match status" value="1"/>
</dbReference>
<feature type="domain" description="Tyrosine-protein phosphatase" evidence="11">
    <location>
        <begin position="28"/>
        <end position="169"/>
    </location>
</feature>
<evidence type="ECO:0008006" key="15">
    <source>
        <dbReference type="Google" id="ProtNLM"/>
    </source>
</evidence>
<feature type="domain" description="Tyrosine specific protein phosphatases" evidence="12">
    <location>
        <begin position="89"/>
        <end position="148"/>
    </location>
</feature>
<dbReference type="PANTHER" id="PTHR10159:SF511">
    <property type="entry name" value="DUAL SPECIFICITY PROTEIN PHOSPHATASE 1"/>
    <property type="match status" value="1"/>
</dbReference>
<dbReference type="Gene3D" id="3.90.190.10">
    <property type="entry name" value="Protein tyrosine phosphatase superfamily"/>
    <property type="match status" value="1"/>
</dbReference>
<dbReference type="GO" id="GO:0004722">
    <property type="term" value="F:protein serine/threonine phosphatase activity"/>
    <property type="evidence" value="ECO:0007669"/>
    <property type="project" value="UniProtKB-EC"/>
</dbReference>
<dbReference type="Pfam" id="PF00782">
    <property type="entry name" value="DSPc"/>
    <property type="match status" value="1"/>
</dbReference>
<dbReference type="AlphaFoldDB" id="A0AAV6WT56"/>
<dbReference type="GO" id="GO:0005737">
    <property type="term" value="C:cytoplasm"/>
    <property type="evidence" value="ECO:0007669"/>
    <property type="project" value="UniProtKB-SubCell"/>
</dbReference>
<dbReference type="InterPro" id="IPR000387">
    <property type="entry name" value="Tyr_Pase_dom"/>
</dbReference>
<dbReference type="InterPro" id="IPR020422">
    <property type="entry name" value="TYR_PHOSPHATASE_DUAL_dom"/>
</dbReference>
<comment type="subcellular location">
    <subcellularLocation>
        <location evidence="2">Cytoplasm</location>
    </subcellularLocation>
    <subcellularLocation>
        <location evidence="1">Nucleus</location>
    </subcellularLocation>
</comment>
<comment type="similarity">
    <text evidence="3">Belongs to the protein-tyrosine phosphatase family. Non-receptor class dual specificity subfamily.</text>
</comment>
<protein>
    <recommendedName>
        <fullName evidence="15">Dual specificity protein phosphatase 1</fullName>
    </recommendedName>
</protein>
<accession>A0AAV6WT56</accession>
<reference evidence="13" key="1">
    <citation type="submission" date="2019-10" db="EMBL/GenBank/DDBJ databases">
        <authorList>
            <person name="Zhang R."/>
            <person name="Pan Y."/>
            <person name="Wang J."/>
            <person name="Ma R."/>
            <person name="Yu S."/>
        </authorList>
    </citation>
    <scope>NUCLEOTIDE SEQUENCE</scope>
    <source>
        <strain evidence="13">LA-IB0</strain>
        <tissue evidence="13">Leaf</tissue>
    </source>
</reference>
<evidence type="ECO:0000256" key="3">
    <source>
        <dbReference type="ARBA" id="ARBA00008601"/>
    </source>
</evidence>
<proteinExistence type="inferred from homology"/>
<evidence type="ECO:0000313" key="13">
    <source>
        <dbReference type="EMBL" id="KAG8370155.1"/>
    </source>
</evidence>
<dbReference type="InterPro" id="IPR000340">
    <property type="entry name" value="Dual-sp_phosphatase_cat-dom"/>
</dbReference>
<evidence type="ECO:0000256" key="1">
    <source>
        <dbReference type="ARBA" id="ARBA00004123"/>
    </source>
</evidence>
<keyword evidence="6" id="KW-0904">Protein phosphatase</keyword>
<dbReference type="GO" id="GO:0043409">
    <property type="term" value="P:negative regulation of MAPK cascade"/>
    <property type="evidence" value="ECO:0007669"/>
    <property type="project" value="TreeGrafter"/>
</dbReference>
<comment type="catalytic activity">
    <reaction evidence="8">
        <text>O-phospho-L-seryl-[protein] + H2O = L-seryl-[protein] + phosphate</text>
        <dbReference type="Rhea" id="RHEA:20629"/>
        <dbReference type="Rhea" id="RHEA-COMP:9863"/>
        <dbReference type="Rhea" id="RHEA-COMP:11604"/>
        <dbReference type="ChEBI" id="CHEBI:15377"/>
        <dbReference type="ChEBI" id="CHEBI:29999"/>
        <dbReference type="ChEBI" id="CHEBI:43474"/>
        <dbReference type="ChEBI" id="CHEBI:83421"/>
        <dbReference type="EC" id="3.1.3.16"/>
    </reaction>
</comment>
<dbReference type="GO" id="GO:0017017">
    <property type="term" value="F:MAP kinase tyrosine/serine/threonine phosphatase activity"/>
    <property type="evidence" value="ECO:0007669"/>
    <property type="project" value="TreeGrafter"/>
</dbReference>
<dbReference type="GO" id="GO:0033550">
    <property type="term" value="F:MAP kinase tyrosine phosphatase activity"/>
    <property type="evidence" value="ECO:0007669"/>
    <property type="project" value="TreeGrafter"/>
</dbReference>
<keyword evidence="14" id="KW-1185">Reference proteome</keyword>
<evidence type="ECO:0000259" key="11">
    <source>
        <dbReference type="PROSITE" id="PS50054"/>
    </source>
</evidence>
<dbReference type="PROSITE" id="PS50056">
    <property type="entry name" value="TYR_PHOSPHATASE_2"/>
    <property type="match status" value="1"/>
</dbReference>
<keyword evidence="4" id="KW-0963">Cytoplasm</keyword>
<sequence>MAGDFYKERVAALLKVMQATRIVKEDNVPCKIEEGLYLGSVGAANNKSALKALNVRHILTIANSLTPAHPNDFIYKVIEINDREGVNISQYFNECFAFIEEAKTTGGGVLIHCFAGRSRSVTIVVAYLMFKNGMSLSEAMQHVKRIRPLASPNPGFMLQLEEYERFLRGNKTEKSA</sequence>
<evidence type="ECO:0000313" key="14">
    <source>
        <dbReference type="Proteomes" id="UP000826271"/>
    </source>
</evidence>
<dbReference type="GO" id="GO:0008330">
    <property type="term" value="F:protein tyrosine/threonine phosphatase activity"/>
    <property type="evidence" value="ECO:0007669"/>
    <property type="project" value="TreeGrafter"/>
</dbReference>